<keyword evidence="3" id="KW-0274">FAD</keyword>
<keyword evidence="2" id="KW-0285">Flavoprotein</keyword>
<dbReference type="GO" id="GO:0071949">
    <property type="term" value="F:FAD binding"/>
    <property type="evidence" value="ECO:0007669"/>
    <property type="project" value="InterPro"/>
</dbReference>
<dbReference type="Gene3D" id="3.30.70.2450">
    <property type="match status" value="1"/>
</dbReference>
<dbReference type="Gene3D" id="3.40.30.120">
    <property type="match status" value="1"/>
</dbReference>
<evidence type="ECO:0000313" key="5">
    <source>
        <dbReference type="EMBL" id="MBB1151980.1"/>
    </source>
</evidence>
<accession>A0A7W3Z8A5</accession>
<dbReference type="Proteomes" id="UP000526734">
    <property type="component" value="Unassembled WGS sequence"/>
</dbReference>
<dbReference type="SUPFAM" id="SSF51905">
    <property type="entry name" value="FAD/NAD(P)-binding domain"/>
    <property type="match status" value="1"/>
</dbReference>
<proteinExistence type="predicted"/>
<dbReference type="Pfam" id="PF01494">
    <property type="entry name" value="FAD_binding_3"/>
    <property type="match status" value="1"/>
</dbReference>
<dbReference type="InterPro" id="IPR036188">
    <property type="entry name" value="FAD/NAD-bd_sf"/>
</dbReference>
<dbReference type="InterPro" id="IPR050641">
    <property type="entry name" value="RIFMO-like"/>
</dbReference>
<dbReference type="Gene3D" id="3.50.50.60">
    <property type="entry name" value="FAD/NAD(P)-binding domain"/>
    <property type="match status" value="2"/>
</dbReference>
<name>A0A7W3Z8A5_9PSEU</name>
<evidence type="ECO:0000313" key="6">
    <source>
        <dbReference type="Proteomes" id="UP000526734"/>
    </source>
</evidence>
<dbReference type="PANTHER" id="PTHR43004">
    <property type="entry name" value="TRK SYSTEM POTASSIUM UPTAKE PROTEIN"/>
    <property type="match status" value="1"/>
</dbReference>
<organism evidence="5 6">
    <name type="scientific">Amycolatopsis dendrobii</name>
    <dbReference type="NCBI Taxonomy" id="2760662"/>
    <lineage>
        <taxon>Bacteria</taxon>
        <taxon>Bacillati</taxon>
        <taxon>Actinomycetota</taxon>
        <taxon>Actinomycetes</taxon>
        <taxon>Pseudonocardiales</taxon>
        <taxon>Pseudonocardiaceae</taxon>
        <taxon>Amycolatopsis</taxon>
    </lineage>
</organism>
<gene>
    <name evidence="5" type="ORF">H4281_02415</name>
</gene>
<comment type="caution">
    <text evidence="5">The sequence shown here is derived from an EMBL/GenBank/DDBJ whole genome shotgun (WGS) entry which is preliminary data.</text>
</comment>
<evidence type="ECO:0000256" key="3">
    <source>
        <dbReference type="ARBA" id="ARBA00022827"/>
    </source>
</evidence>
<evidence type="ECO:0000259" key="4">
    <source>
        <dbReference type="Pfam" id="PF01494"/>
    </source>
</evidence>
<keyword evidence="6" id="KW-1185">Reference proteome</keyword>
<evidence type="ECO:0000256" key="2">
    <source>
        <dbReference type="ARBA" id="ARBA00022630"/>
    </source>
</evidence>
<comment type="cofactor">
    <cofactor evidence="1">
        <name>FAD</name>
        <dbReference type="ChEBI" id="CHEBI:57692"/>
    </cofactor>
</comment>
<sequence length="531" mass="56345">MRSSTSRTKAPSSGHAWHGPAICRAAAISNSSRPGATALPVCNARAPALSGPIRPGIPSLQRRVSTVHAQDTVVVGAGPAGLWTAAELALGGGRPLVLEQAERRSPHSKALAVHPRTIEVLAMREQEQAFLDGGFSVPDGHFGMLPARLDFRELATPFPFMLAHPQRRTEELLEQRALALGAVIRRGHQVSGLSQDDQGVTLRVSAPEGEYEITADHVVGADGAGSSVRRAAGIGFAGTDSTVFGFLGDVELTDPPERPGFWHNEHGALIVAPLPGGRYRVTGYAAADFATTLESLRETAKLIAGTDFGPYSPVWLSRFGNATRLAGQYREGRVFLAGDAAHMHFPAGGAGLNVGLQDAMNLGWKLAAVQRGWADPVLLDTYHAERHPVGAALGEHTKAQTALITATTEEGLALRRFMTDLLRAHPDVATALANTVTALDVRYPGARPWAGERLPATREQLHLLREGRPVLLAQEAGPGWKDLAASAGFQLYETELPWSAAAVLMRPDGHVWAAGDTAGQLAESMAELPLA</sequence>
<keyword evidence="5" id="KW-0560">Oxidoreductase</keyword>
<dbReference type="PANTHER" id="PTHR43004:SF19">
    <property type="entry name" value="BINDING MONOOXYGENASE, PUTATIVE (JCVI)-RELATED"/>
    <property type="match status" value="1"/>
</dbReference>
<dbReference type="GO" id="GO:0016709">
    <property type="term" value="F:oxidoreductase activity, acting on paired donors, with incorporation or reduction of molecular oxygen, NAD(P)H as one donor, and incorporation of one atom of oxygen"/>
    <property type="evidence" value="ECO:0007669"/>
    <property type="project" value="UniProtKB-ARBA"/>
</dbReference>
<evidence type="ECO:0000256" key="1">
    <source>
        <dbReference type="ARBA" id="ARBA00001974"/>
    </source>
</evidence>
<dbReference type="InterPro" id="IPR002938">
    <property type="entry name" value="FAD-bd"/>
</dbReference>
<dbReference type="Pfam" id="PF21274">
    <property type="entry name" value="Rng_hyd_C"/>
    <property type="match status" value="1"/>
</dbReference>
<protein>
    <submittedName>
        <fullName evidence="5">FAD-dependent monooxygenase</fullName>
    </submittedName>
</protein>
<dbReference type="PRINTS" id="PR00420">
    <property type="entry name" value="RNGMNOXGNASE"/>
</dbReference>
<feature type="domain" description="FAD-binding" evidence="4">
    <location>
        <begin position="71"/>
        <end position="393"/>
    </location>
</feature>
<dbReference type="EMBL" id="JACGZW010000001">
    <property type="protein sequence ID" value="MBB1151980.1"/>
    <property type="molecule type" value="Genomic_DNA"/>
</dbReference>
<keyword evidence="5" id="KW-0503">Monooxygenase</keyword>
<dbReference type="AlphaFoldDB" id="A0A7W3Z8A5"/>
<reference evidence="5 6" key="1">
    <citation type="submission" date="2020-08" db="EMBL/GenBank/DDBJ databases">
        <title>Amycolatopsis sp. nov. DR6-1 isolated from Dendrobium heterocarpum.</title>
        <authorList>
            <person name="Tedsree N."/>
            <person name="Kuncharoen N."/>
            <person name="Likhitwitayawuid K."/>
            <person name="Tanasupawat S."/>
        </authorList>
    </citation>
    <scope>NUCLEOTIDE SEQUENCE [LARGE SCALE GENOMIC DNA]</scope>
    <source>
        <strain evidence="5 6">DR6-1</strain>
    </source>
</reference>